<dbReference type="Proteomes" id="UP000266723">
    <property type="component" value="Unassembled WGS sequence"/>
</dbReference>
<dbReference type="EMBL" id="QGKV02000832">
    <property type="protein sequence ID" value="KAF3549687.1"/>
    <property type="molecule type" value="Genomic_DNA"/>
</dbReference>
<evidence type="ECO:0000313" key="4">
    <source>
        <dbReference type="Proteomes" id="UP000266723"/>
    </source>
</evidence>
<evidence type="ECO:0000313" key="3">
    <source>
        <dbReference type="EMBL" id="KAF3549687.1"/>
    </source>
</evidence>
<keyword evidence="2" id="KW-0812">Transmembrane</keyword>
<reference evidence="3 4" key="1">
    <citation type="journal article" date="2020" name="BMC Genomics">
        <title>Intraspecific diversification of the crop wild relative Brassica cretica Lam. using demographic model selection.</title>
        <authorList>
            <person name="Kioukis A."/>
            <person name="Michalopoulou V.A."/>
            <person name="Briers L."/>
            <person name="Pirintsos S."/>
            <person name="Studholme D.J."/>
            <person name="Pavlidis P."/>
            <person name="Sarris P.F."/>
        </authorList>
    </citation>
    <scope>NUCLEOTIDE SEQUENCE [LARGE SCALE GENOMIC DNA]</scope>
    <source>
        <strain evidence="4">cv. PFS-1207/04</strain>
    </source>
</reference>
<evidence type="ECO:0000256" key="2">
    <source>
        <dbReference type="SAM" id="Phobius"/>
    </source>
</evidence>
<keyword evidence="2" id="KW-0472">Membrane</keyword>
<keyword evidence="4" id="KW-1185">Reference proteome</keyword>
<accession>A0ABQ7CDZ7</accession>
<evidence type="ECO:0000256" key="1">
    <source>
        <dbReference type="SAM" id="MobiDB-lite"/>
    </source>
</evidence>
<gene>
    <name evidence="3" type="ORF">DY000_02009120</name>
</gene>
<proteinExistence type="predicted"/>
<name>A0ABQ7CDZ7_BRACR</name>
<sequence length="72" mass="7821">MVARSEPTGGWSARRVSLGSESSEIWSPPVAVGLVLKRRQRIYWGRLVWSSGAVSAATKAANCSLVVFWTLS</sequence>
<protein>
    <submittedName>
        <fullName evidence="3">Uncharacterized protein</fullName>
    </submittedName>
</protein>
<organism evidence="3 4">
    <name type="scientific">Brassica cretica</name>
    <name type="common">Mustard</name>
    <dbReference type="NCBI Taxonomy" id="69181"/>
    <lineage>
        <taxon>Eukaryota</taxon>
        <taxon>Viridiplantae</taxon>
        <taxon>Streptophyta</taxon>
        <taxon>Embryophyta</taxon>
        <taxon>Tracheophyta</taxon>
        <taxon>Spermatophyta</taxon>
        <taxon>Magnoliopsida</taxon>
        <taxon>eudicotyledons</taxon>
        <taxon>Gunneridae</taxon>
        <taxon>Pentapetalae</taxon>
        <taxon>rosids</taxon>
        <taxon>malvids</taxon>
        <taxon>Brassicales</taxon>
        <taxon>Brassicaceae</taxon>
        <taxon>Brassiceae</taxon>
        <taxon>Brassica</taxon>
    </lineage>
</organism>
<feature type="region of interest" description="Disordered" evidence="1">
    <location>
        <begin position="1"/>
        <end position="20"/>
    </location>
</feature>
<keyword evidence="2" id="KW-1133">Transmembrane helix</keyword>
<feature type="transmembrane region" description="Helical" evidence="2">
    <location>
        <begin position="47"/>
        <end position="71"/>
    </location>
</feature>
<comment type="caution">
    <text evidence="3">The sequence shown here is derived from an EMBL/GenBank/DDBJ whole genome shotgun (WGS) entry which is preliminary data.</text>
</comment>